<evidence type="ECO:0008006" key="3">
    <source>
        <dbReference type="Google" id="ProtNLM"/>
    </source>
</evidence>
<dbReference type="RefSeq" id="WP_192023666.1">
    <property type="nucleotide sequence ID" value="NZ_JACYTN010000001.1"/>
</dbReference>
<comment type="caution">
    <text evidence="1">The sequence shown here is derived from an EMBL/GenBank/DDBJ whole genome shotgun (WGS) entry which is preliminary data.</text>
</comment>
<evidence type="ECO:0000313" key="1">
    <source>
        <dbReference type="EMBL" id="MBD8497255.1"/>
    </source>
</evidence>
<dbReference type="Proteomes" id="UP000634529">
    <property type="component" value="Unassembled WGS sequence"/>
</dbReference>
<reference evidence="1 2" key="1">
    <citation type="submission" date="2020-09" db="EMBL/GenBank/DDBJ databases">
        <title>Paenibacillus sp. CAU 1523 isolated from sand of Haeundae Beach.</title>
        <authorList>
            <person name="Kim W."/>
        </authorList>
    </citation>
    <scope>NUCLEOTIDE SEQUENCE [LARGE SCALE GENOMIC DNA]</scope>
    <source>
        <strain evidence="1 2">CAU 1523</strain>
    </source>
</reference>
<name>A0ABR9AVM4_9BACL</name>
<gene>
    <name evidence="1" type="ORF">IFO66_02950</name>
</gene>
<keyword evidence="2" id="KW-1185">Reference proteome</keyword>
<protein>
    <recommendedName>
        <fullName evidence="3">DUF4253 domain-containing protein</fullName>
    </recommendedName>
</protein>
<accession>A0ABR9AVM4</accession>
<proteinExistence type="predicted"/>
<sequence length="190" mass="22332">MNNSWSVCISGDYDLNFLMFVGSAHGLLTEGFGGAVWPTGQFLHAGRSNEKLKEQWIELWNQIIYKKGILKRENQKYLILDPPKFSMIREEEVKAVLINMWPSFISWWNMPAGGQIALHYWEAKPDIIAFVEEFESQVGSEIKPFKLDIDLVYTGLREPIEVNQQFILMPIKAEYLLEKNWWIKRFNDHY</sequence>
<organism evidence="1 2">
    <name type="scientific">Paenibacillus arenosi</name>
    <dbReference type="NCBI Taxonomy" id="2774142"/>
    <lineage>
        <taxon>Bacteria</taxon>
        <taxon>Bacillati</taxon>
        <taxon>Bacillota</taxon>
        <taxon>Bacilli</taxon>
        <taxon>Bacillales</taxon>
        <taxon>Paenibacillaceae</taxon>
        <taxon>Paenibacillus</taxon>
    </lineage>
</organism>
<dbReference type="EMBL" id="JACYTN010000001">
    <property type="protein sequence ID" value="MBD8497255.1"/>
    <property type="molecule type" value="Genomic_DNA"/>
</dbReference>
<evidence type="ECO:0000313" key="2">
    <source>
        <dbReference type="Proteomes" id="UP000634529"/>
    </source>
</evidence>